<comment type="caution">
    <text evidence="5">The sequence shown here is derived from an EMBL/GenBank/DDBJ whole genome shotgun (WGS) entry which is preliminary data.</text>
</comment>
<reference evidence="5 6" key="1">
    <citation type="submission" date="2020-08" db="EMBL/GenBank/DDBJ databases">
        <title>Hymenobacter sp.</title>
        <authorList>
            <person name="Kim M.K."/>
        </authorList>
    </citation>
    <scope>NUCLEOTIDE SEQUENCE [LARGE SCALE GENOMIC DNA]</scope>
    <source>
        <strain evidence="5 6">BT507</strain>
    </source>
</reference>
<sequence>MNEGIVLIPTYNERENAELIVRKVFSLPTTFDVLIIDDGSPDGTADVIRQLQLEFPDRLFLEERAGKQGLGTAYLHGFRWALQRDYGYVFEMDADFSHNPEDLIQLYEACTQQGYDLAIGSRYIQGVNVVNWPMDRVLMSWFASAYVRIITGMPIMDATAGFKCYSANVLRTVVRHRIRFVGYAFQIEMKWLAYKYGFRIKEVPIIFTDRTRGTSKMSKGIFKEAFFGVLQMKASSWFRRFNRASAQASAQNEEAALSSAAKSR</sequence>
<dbReference type="CDD" id="cd06442">
    <property type="entry name" value="DPM1_like"/>
    <property type="match status" value="1"/>
</dbReference>
<dbReference type="Proteomes" id="UP000622017">
    <property type="component" value="Unassembled WGS sequence"/>
</dbReference>
<protein>
    <submittedName>
        <fullName evidence="5">Polyprenol monophosphomannose synthase</fullName>
    </submittedName>
</protein>
<organism evidence="5 6">
    <name type="scientific">Hymenobacter citatus</name>
    <dbReference type="NCBI Taxonomy" id="2763506"/>
    <lineage>
        <taxon>Bacteria</taxon>
        <taxon>Pseudomonadati</taxon>
        <taxon>Bacteroidota</taxon>
        <taxon>Cytophagia</taxon>
        <taxon>Cytophagales</taxon>
        <taxon>Hymenobacteraceae</taxon>
        <taxon>Hymenobacter</taxon>
    </lineage>
</organism>
<dbReference type="PANTHER" id="PTHR43398:SF1">
    <property type="entry name" value="DOLICHOL-PHOSPHATE MANNOSYLTRANSFERASE SUBUNIT 1"/>
    <property type="match status" value="1"/>
</dbReference>
<dbReference type="RefSeq" id="WP_187320901.1">
    <property type="nucleotide sequence ID" value="NZ_JACSCY010000016.1"/>
</dbReference>
<comment type="similarity">
    <text evidence="1">Belongs to the glycosyltransferase 2 family.</text>
</comment>
<evidence type="ECO:0000259" key="4">
    <source>
        <dbReference type="Pfam" id="PF00535"/>
    </source>
</evidence>
<dbReference type="InterPro" id="IPR039528">
    <property type="entry name" value="DPM1-like"/>
</dbReference>
<dbReference type="Pfam" id="PF00535">
    <property type="entry name" value="Glycos_transf_2"/>
    <property type="match status" value="1"/>
</dbReference>
<accession>A0ABR7MNY8</accession>
<feature type="domain" description="Glycosyltransferase 2-like" evidence="4">
    <location>
        <begin position="6"/>
        <end position="169"/>
    </location>
</feature>
<dbReference type="Gene3D" id="3.90.550.10">
    <property type="entry name" value="Spore Coat Polysaccharide Biosynthesis Protein SpsA, Chain A"/>
    <property type="match status" value="1"/>
</dbReference>
<dbReference type="SUPFAM" id="SSF53448">
    <property type="entry name" value="Nucleotide-diphospho-sugar transferases"/>
    <property type="match status" value="1"/>
</dbReference>
<evidence type="ECO:0000256" key="3">
    <source>
        <dbReference type="ARBA" id="ARBA00022679"/>
    </source>
</evidence>
<dbReference type="PANTHER" id="PTHR43398">
    <property type="entry name" value="DOLICHOL-PHOSPHATE MANNOSYLTRANSFERASE SUBUNIT 1"/>
    <property type="match status" value="1"/>
</dbReference>
<evidence type="ECO:0000256" key="1">
    <source>
        <dbReference type="ARBA" id="ARBA00006739"/>
    </source>
</evidence>
<keyword evidence="3" id="KW-0808">Transferase</keyword>
<name>A0ABR7MNY8_9BACT</name>
<evidence type="ECO:0000313" key="6">
    <source>
        <dbReference type="Proteomes" id="UP000622017"/>
    </source>
</evidence>
<keyword evidence="2" id="KW-0328">Glycosyltransferase</keyword>
<keyword evidence="6" id="KW-1185">Reference proteome</keyword>
<dbReference type="InterPro" id="IPR029044">
    <property type="entry name" value="Nucleotide-diphossugar_trans"/>
</dbReference>
<dbReference type="EMBL" id="JACSCY010000016">
    <property type="protein sequence ID" value="MBC6612678.1"/>
    <property type="molecule type" value="Genomic_DNA"/>
</dbReference>
<evidence type="ECO:0000313" key="5">
    <source>
        <dbReference type="EMBL" id="MBC6612678.1"/>
    </source>
</evidence>
<evidence type="ECO:0000256" key="2">
    <source>
        <dbReference type="ARBA" id="ARBA00022676"/>
    </source>
</evidence>
<gene>
    <name evidence="5" type="ORF">H8B15_17275</name>
</gene>
<proteinExistence type="inferred from homology"/>
<dbReference type="InterPro" id="IPR001173">
    <property type="entry name" value="Glyco_trans_2-like"/>
</dbReference>